<dbReference type="InParanoid" id="I2H2Z9"/>
<dbReference type="Proteomes" id="UP000002866">
    <property type="component" value="Chromosome 4"/>
</dbReference>
<evidence type="ECO:0000256" key="6">
    <source>
        <dbReference type="ARBA" id="ARBA00023230"/>
    </source>
</evidence>
<evidence type="ECO:0000256" key="9">
    <source>
        <dbReference type="SAM" id="MobiDB-lite"/>
    </source>
</evidence>
<dbReference type="AlphaFoldDB" id="I2H2Z9"/>
<accession>I2H2Z9</accession>
<evidence type="ECO:0000256" key="1">
    <source>
        <dbReference type="ARBA" id="ARBA00004123"/>
    </source>
</evidence>
<dbReference type="CDD" id="cd14710">
    <property type="entry name" value="bZIP_HAC1-like"/>
    <property type="match status" value="1"/>
</dbReference>
<comment type="subcellular location">
    <subcellularLocation>
        <location evidence="1">Nucleus</location>
    </subcellularLocation>
</comment>
<gene>
    <name evidence="11" type="primary">TBLA0D02470</name>
    <name evidence="11" type="ORF">TBLA_0D02470</name>
</gene>
<dbReference type="RefSeq" id="XP_004180270.1">
    <property type="nucleotide sequence ID" value="XM_004180222.1"/>
</dbReference>
<keyword evidence="12" id="KW-1185">Reference proteome</keyword>
<reference evidence="11 12" key="1">
    <citation type="journal article" date="2011" name="Proc. Natl. Acad. Sci. U.S.A.">
        <title>Evolutionary erosion of yeast sex chromosomes by mating-type switching accidents.</title>
        <authorList>
            <person name="Gordon J.L."/>
            <person name="Armisen D."/>
            <person name="Proux-Wera E."/>
            <person name="Oheigeartaigh S.S."/>
            <person name="Byrne K.P."/>
            <person name="Wolfe K.H."/>
        </authorList>
    </citation>
    <scope>NUCLEOTIDE SEQUENCE [LARGE SCALE GENOMIC DNA]</scope>
    <source>
        <strain evidence="12">ATCC 34711 / CBS 6284 / DSM 70876 / NBRC 10599 / NRRL Y-10934 / UCD 77-7</strain>
    </source>
</reference>
<evidence type="ECO:0000313" key="11">
    <source>
        <dbReference type="EMBL" id="CCH60751.1"/>
    </source>
</evidence>
<dbReference type="GO" id="GO:0045944">
    <property type="term" value="P:positive regulation of transcription by RNA polymerase II"/>
    <property type="evidence" value="ECO:0007669"/>
    <property type="project" value="InterPro"/>
</dbReference>
<dbReference type="GO" id="GO:0006986">
    <property type="term" value="P:response to unfolded protein"/>
    <property type="evidence" value="ECO:0007669"/>
    <property type="project" value="UniProtKB-KW"/>
</dbReference>
<keyword evidence="8" id="KW-0175">Coiled coil</keyword>
<evidence type="ECO:0000259" key="10">
    <source>
        <dbReference type="PROSITE" id="PS50217"/>
    </source>
</evidence>
<dbReference type="PANTHER" id="PTHR46714:SF6">
    <property type="entry name" value="TRANSCRIPTIONAL ACTIVATOR HAC1"/>
    <property type="match status" value="1"/>
</dbReference>
<dbReference type="InterPro" id="IPR046347">
    <property type="entry name" value="bZIP_sf"/>
</dbReference>
<keyword evidence="3" id="KW-0805">Transcription regulation</keyword>
<dbReference type="InterPro" id="IPR044280">
    <property type="entry name" value="Hac1/HY5"/>
</dbReference>
<dbReference type="SUPFAM" id="SSF57959">
    <property type="entry name" value="Leucine zipper domain"/>
    <property type="match status" value="1"/>
</dbReference>
<dbReference type="GeneID" id="14495787"/>
<evidence type="ECO:0000313" key="12">
    <source>
        <dbReference type="Proteomes" id="UP000002866"/>
    </source>
</evidence>
<dbReference type="PANTHER" id="PTHR46714">
    <property type="entry name" value="TRANSCRIPTIONAL ACTIVATOR HAC1"/>
    <property type="match status" value="1"/>
</dbReference>
<dbReference type="Pfam" id="PF00170">
    <property type="entry name" value="bZIP_1"/>
    <property type="match status" value="1"/>
</dbReference>
<keyword evidence="5" id="KW-0804">Transcription</keyword>
<evidence type="ECO:0000256" key="4">
    <source>
        <dbReference type="ARBA" id="ARBA00023125"/>
    </source>
</evidence>
<feature type="region of interest" description="Disordered" evidence="9">
    <location>
        <begin position="132"/>
        <end position="167"/>
    </location>
</feature>
<keyword evidence="4" id="KW-0238">DNA-binding</keyword>
<feature type="domain" description="BZIP" evidence="10">
    <location>
        <begin position="33"/>
        <end position="85"/>
    </location>
</feature>
<name>I2H2Z9_HENB6</name>
<dbReference type="InterPro" id="IPR004827">
    <property type="entry name" value="bZIP"/>
</dbReference>
<feature type="coiled-coil region" evidence="8">
    <location>
        <begin position="23"/>
        <end position="120"/>
    </location>
</feature>
<dbReference type="PROSITE" id="PS00036">
    <property type="entry name" value="BZIP_BASIC"/>
    <property type="match status" value="1"/>
</dbReference>
<sequence>MLATSSSSKVVIPPDFKFTLPPRKRARTKEEKEQRRIERVLRNRKAAYASREKKRRYIKFLEKRSKIMENIMGKLENRLETIFKDDKTGLTLVSDYRDCLKLEKEENEKYNREKHNNEKNTLSLYEQHILKGNEDEDKTEHATANSESELENRNNEERFNESKYSIDSSTANTLDQIKKEVDDSFVFPCSFNKEQDIPQQNAFPDMKKPVWPSSTNFQNLYDPNIFPQTNNKINTNMNISPASSISSISSFQVQNGGFQNEFWNPNWLLLQQKTQSRIQNVLPNYYTNNMNNTMLMNTSISSDVPDSPAEFNLTPVSASSSPTEISQSNEDISSMSIQKDIPFEEQPTVSFGENIINLQPNHQRRFSFSELGNINFQQMMSSNGTF</sequence>
<keyword evidence="7" id="KW-0539">Nucleus</keyword>
<organism evidence="11 12">
    <name type="scientific">Henningerozyma blattae (strain ATCC 34711 / CBS 6284 / DSM 70876 / NBRC 10599 / NRRL Y-10934 / UCD 77-7)</name>
    <name type="common">Yeast</name>
    <name type="synonym">Tetrapisispora blattae</name>
    <dbReference type="NCBI Taxonomy" id="1071380"/>
    <lineage>
        <taxon>Eukaryota</taxon>
        <taxon>Fungi</taxon>
        <taxon>Dikarya</taxon>
        <taxon>Ascomycota</taxon>
        <taxon>Saccharomycotina</taxon>
        <taxon>Saccharomycetes</taxon>
        <taxon>Saccharomycetales</taxon>
        <taxon>Saccharomycetaceae</taxon>
        <taxon>Henningerozyma</taxon>
    </lineage>
</organism>
<feature type="compositionally biased region" description="Basic and acidic residues" evidence="9">
    <location>
        <begin position="132"/>
        <end position="141"/>
    </location>
</feature>
<protein>
    <recommendedName>
        <fullName evidence="10">BZIP domain-containing protein</fullName>
    </recommendedName>
</protein>
<dbReference type="OrthoDB" id="674948at2759"/>
<dbReference type="STRING" id="1071380.I2H2Z9"/>
<evidence type="ECO:0000256" key="8">
    <source>
        <dbReference type="SAM" id="Coils"/>
    </source>
</evidence>
<evidence type="ECO:0000256" key="5">
    <source>
        <dbReference type="ARBA" id="ARBA00023163"/>
    </source>
</evidence>
<dbReference type="eggNOG" id="ENOG502S526">
    <property type="taxonomic scope" value="Eukaryota"/>
</dbReference>
<dbReference type="GO" id="GO:0005634">
    <property type="term" value="C:nucleus"/>
    <property type="evidence" value="ECO:0007669"/>
    <property type="project" value="UniProtKB-SubCell"/>
</dbReference>
<evidence type="ECO:0000256" key="3">
    <source>
        <dbReference type="ARBA" id="ARBA00023015"/>
    </source>
</evidence>
<dbReference type="Gene3D" id="1.20.5.170">
    <property type="match status" value="1"/>
</dbReference>
<dbReference type="GO" id="GO:0003677">
    <property type="term" value="F:DNA binding"/>
    <property type="evidence" value="ECO:0007669"/>
    <property type="project" value="UniProtKB-KW"/>
</dbReference>
<evidence type="ECO:0000256" key="7">
    <source>
        <dbReference type="ARBA" id="ARBA00023242"/>
    </source>
</evidence>
<keyword evidence="6" id="KW-0834">Unfolded protein response</keyword>
<dbReference type="GO" id="GO:0000981">
    <property type="term" value="F:DNA-binding transcription factor activity, RNA polymerase II-specific"/>
    <property type="evidence" value="ECO:0007669"/>
    <property type="project" value="InterPro"/>
</dbReference>
<dbReference type="EMBL" id="HE806319">
    <property type="protein sequence ID" value="CCH60751.1"/>
    <property type="molecule type" value="Genomic_DNA"/>
</dbReference>
<evidence type="ECO:0000256" key="2">
    <source>
        <dbReference type="ARBA" id="ARBA00007163"/>
    </source>
</evidence>
<dbReference type="KEGG" id="tbl:TBLA_0D02470"/>
<feature type="compositionally biased region" description="Basic and acidic residues" evidence="9">
    <location>
        <begin position="150"/>
        <end position="161"/>
    </location>
</feature>
<proteinExistence type="inferred from homology"/>
<dbReference type="PROSITE" id="PS50217">
    <property type="entry name" value="BZIP"/>
    <property type="match status" value="1"/>
</dbReference>
<comment type="similarity">
    <text evidence="2">Belongs to the bZIP family.</text>
</comment>
<dbReference type="HOGENOM" id="CLU_716068_0_0_1"/>